<feature type="region of interest" description="Disordered" evidence="1">
    <location>
        <begin position="16"/>
        <end position="119"/>
    </location>
</feature>
<accession>A0AAD9AYL7</accession>
<evidence type="ECO:0000313" key="3">
    <source>
        <dbReference type="Proteomes" id="UP001243330"/>
    </source>
</evidence>
<gene>
    <name evidence="2" type="ORF">CCHR01_01585</name>
</gene>
<feature type="compositionally biased region" description="Low complexity" evidence="1">
    <location>
        <begin position="68"/>
        <end position="79"/>
    </location>
</feature>
<dbReference type="AlphaFoldDB" id="A0AAD9AYL7"/>
<organism evidence="2 3">
    <name type="scientific">Colletotrichum chrysophilum</name>
    <dbReference type="NCBI Taxonomy" id="1836956"/>
    <lineage>
        <taxon>Eukaryota</taxon>
        <taxon>Fungi</taxon>
        <taxon>Dikarya</taxon>
        <taxon>Ascomycota</taxon>
        <taxon>Pezizomycotina</taxon>
        <taxon>Sordariomycetes</taxon>
        <taxon>Hypocreomycetidae</taxon>
        <taxon>Glomerellales</taxon>
        <taxon>Glomerellaceae</taxon>
        <taxon>Colletotrichum</taxon>
        <taxon>Colletotrichum gloeosporioides species complex</taxon>
    </lineage>
</organism>
<protein>
    <submittedName>
        <fullName evidence="2">Uncharacterized protein</fullName>
    </submittedName>
</protein>
<evidence type="ECO:0000313" key="2">
    <source>
        <dbReference type="EMBL" id="KAK1855729.1"/>
    </source>
</evidence>
<feature type="compositionally biased region" description="Basic and acidic residues" evidence="1">
    <location>
        <begin position="43"/>
        <end position="52"/>
    </location>
</feature>
<dbReference type="Proteomes" id="UP001243330">
    <property type="component" value="Unassembled WGS sequence"/>
</dbReference>
<dbReference type="EMBL" id="JAQOWY010000017">
    <property type="protein sequence ID" value="KAK1855729.1"/>
    <property type="molecule type" value="Genomic_DNA"/>
</dbReference>
<keyword evidence="3" id="KW-1185">Reference proteome</keyword>
<feature type="compositionally biased region" description="Basic and acidic residues" evidence="1">
    <location>
        <begin position="16"/>
        <end position="29"/>
    </location>
</feature>
<comment type="caution">
    <text evidence="2">The sequence shown here is derived from an EMBL/GenBank/DDBJ whole genome shotgun (WGS) entry which is preliminary data.</text>
</comment>
<evidence type="ECO:0000256" key="1">
    <source>
        <dbReference type="SAM" id="MobiDB-lite"/>
    </source>
</evidence>
<name>A0AAD9AYL7_9PEZI</name>
<proteinExistence type="predicted"/>
<sequence length="119" mass="13099">MSFGEWLVFLTEEPRPLGHPVEHRQHHEASPVSPCPISQSDWDLARFDEANHQHRGNRGTNQHPGVFSSASPSVQVSAQNGNDASISASAELRATDGEYHESVTLQERGMDEEEAQDPG</sequence>
<feature type="compositionally biased region" description="Acidic residues" evidence="1">
    <location>
        <begin position="110"/>
        <end position="119"/>
    </location>
</feature>
<reference evidence="2" key="1">
    <citation type="submission" date="2023-01" db="EMBL/GenBank/DDBJ databases">
        <title>Colletotrichum chrysophilum M932 genome sequence.</title>
        <authorList>
            <person name="Baroncelli R."/>
        </authorList>
    </citation>
    <scope>NUCLEOTIDE SEQUENCE</scope>
    <source>
        <strain evidence="2">M932</strain>
    </source>
</reference>